<sequence length="411" mass="44721">MLSENQKKILFGTLFLAIVSFAGFLIYYIFFRSLIAPQAPALPDATTTTGILPIAGPGGSQNATSSAAVGLPAALPTGGEKANEIAVGGLTKTVSLGDFQSVDPALGVNGQDIQFYNKKDGLFYRLDQDGQAVQLSDQVFHNVSRVTWSPQKNTAILEYPDGSNIVYDFARKKQITLPKHWEDFAFSPAGDSIVLKSLGLDPNNRFLAVSNLDGSRAKIIEPMGDNSANVYPAWSPNNQVVAVFTEGIDFDRQNVFFVGLNDENFKSMVVEGRGFQPLWTPAGDKLLYSVYSSATDMKPNLWIAEAQGEKIGSGRRNLGLATWAQKCAFADNTEVICAVPTELPTGAGLAPEIAQTIPDRLYRINTTSGLKKMIAVPDENFNMKNLIISENGRYLYFTDANSGQIRQIKLK</sequence>
<dbReference type="Proteomes" id="UP000230729">
    <property type="component" value="Unassembled WGS sequence"/>
</dbReference>
<keyword evidence="1" id="KW-0812">Transmembrane</keyword>
<protein>
    <recommendedName>
        <fullName evidence="4">Dipeptidylpeptidase IV N-terminal domain-containing protein</fullName>
    </recommendedName>
</protein>
<dbReference type="AlphaFoldDB" id="A0A2G9ZKB0"/>
<evidence type="ECO:0008006" key="4">
    <source>
        <dbReference type="Google" id="ProtNLM"/>
    </source>
</evidence>
<dbReference type="InterPro" id="IPR011042">
    <property type="entry name" value="6-blade_b-propeller_TolB-like"/>
</dbReference>
<organism evidence="2 3">
    <name type="scientific">Candidatus Falkowbacteria bacterium CG23_combo_of_CG06-09_8_20_14_all_49_15</name>
    <dbReference type="NCBI Taxonomy" id="1974572"/>
    <lineage>
        <taxon>Bacteria</taxon>
        <taxon>Candidatus Falkowiibacteriota</taxon>
    </lineage>
</organism>
<proteinExistence type="predicted"/>
<feature type="transmembrane region" description="Helical" evidence="1">
    <location>
        <begin position="9"/>
        <end position="30"/>
    </location>
</feature>
<reference evidence="2 3" key="1">
    <citation type="submission" date="2017-09" db="EMBL/GenBank/DDBJ databases">
        <title>Depth-based differentiation of microbial function through sediment-hosted aquifers and enrichment of novel symbionts in the deep terrestrial subsurface.</title>
        <authorList>
            <person name="Probst A.J."/>
            <person name="Ladd B."/>
            <person name="Jarett J.K."/>
            <person name="Geller-Mcgrath D.E."/>
            <person name="Sieber C.M."/>
            <person name="Emerson J.B."/>
            <person name="Anantharaman K."/>
            <person name="Thomas B.C."/>
            <person name="Malmstrom R."/>
            <person name="Stieglmeier M."/>
            <person name="Klingl A."/>
            <person name="Woyke T."/>
            <person name="Ryan C.M."/>
            <person name="Banfield J.F."/>
        </authorList>
    </citation>
    <scope>NUCLEOTIDE SEQUENCE [LARGE SCALE GENOMIC DNA]</scope>
    <source>
        <strain evidence="2">CG23_combo_of_CG06-09_8_20_14_all_49_15</strain>
    </source>
</reference>
<name>A0A2G9ZKB0_9BACT</name>
<dbReference type="Gene3D" id="2.120.10.30">
    <property type="entry name" value="TolB, C-terminal domain"/>
    <property type="match status" value="1"/>
</dbReference>
<dbReference type="SUPFAM" id="SSF82171">
    <property type="entry name" value="DPP6 N-terminal domain-like"/>
    <property type="match status" value="1"/>
</dbReference>
<comment type="caution">
    <text evidence="2">The sequence shown here is derived from an EMBL/GenBank/DDBJ whole genome shotgun (WGS) entry which is preliminary data.</text>
</comment>
<gene>
    <name evidence="2" type="ORF">COX22_03345</name>
</gene>
<keyword evidence="1" id="KW-0472">Membrane</keyword>
<evidence type="ECO:0000256" key="1">
    <source>
        <dbReference type="SAM" id="Phobius"/>
    </source>
</evidence>
<accession>A0A2G9ZKB0</accession>
<evidence type="ECO:0000313" key="2">
    <source>
        <dbReference type="EMBL" id="PIP33623.1"/>
    </source>
</evidence>
<keyword evidence="1" id="KW-1133">Transmembrane helix</keyword>
<dbReference type="EMBL" id="PCSD01000081">
    <property type="protein sequence ID" value="PIP33623.1"/>
    <property type="molecule type" value="Genomic_DNA"/>
</dbReference>
<evidence type="ECO:0000313" key="3">
    <source>
        <dbReference type="Proteomes" id="UP000230729"/>
    </source>
</evidence>